<comment type="caution">
    <text evidence="1">The sequence shown here is derived from an EMBL/GenBank/DDBJ whole genome shotgun (WGS) entry which is preliminary data.</text>
</comment>
<evidence type="ECO:0000313" key="2">
    <source>
        <dbReference type="Proteomes" id="UP001159363"/>
    </source>
</evidence>
<keyword evidence="2" id="KW-1185">Reference proteome</keyword>
<sequence length="147" mass="17175">MNDEQIVPFKGQSSLKSYNSKKPNILGIGALSSIKINRYPGLSFSSDKEMKKRGRDCSEERETQVDGIDIREIKWYDNHRVVTWGCNTQNLDRNDRLYLLHFRTSVAEVLCKESVDVRKRDRPSSPVDADYTWKGRRNLQQSYHHLN</sequence>
<accession>A0ABQ9I497</accession>
<gene>
    <name evidence="1" type="ORF">PR048_010701</name>
</gene>
<proteinExistence type="predicted"/>
<dbReference type="PANTHER" id="PTHR47272">
    <property type="entry name" value="DDE_TNP_1_7 DOMAIN-CONTAINING PROTEIN"/>
    <property type="match status" value="1"/>
</dbReference>
<evidence type="ECO:0000313" key="1">
    <source>
        <dbReference type="EMBL" id="KAJ8891186.1"/>
    </source>
</evidence>
<reference evidence="1 2" key="1">
    <citation type="submission" date="2023-02" db="EMBL/GenBank/DDBJ databases">
        <title>LHISI_Scaffold_Assembly.</title>
        <authorList>
            <person name="Stuart O.P."/>
            <person name="Cleave R."/>
            <person name="Magrath M.J.L."/>
            <person name="Mikheyev A.S."/>
        </authorList>
    </citation>
    <scope>NUCLEOTIDE SEQUENCE [LARGE SCALE GENOMIC DNA]</scope>
    <source>
        <strain evidence="1">Daus_M_001</strain>
        <tissue evidence="1">Leg muscle</tissue>
    </source>
</reference>
<dbReference type="PANTHER" id="PTHR47272:SF1">
    <property type="entry name" value="PIGGYBAC TRANSPOSABLE ELEMENT-DERIVED PROTEIN 3-LIKE"/>
    <property type="match status" value="1"/>
</dbReference>
<dbReference type="Proteomes" id="UP001159363">
    <property type="component" value="Chromosome 3"/>
</dbReference>
<organism evidence="1 2">
    <name type="scientific">Dryococelus australis</name>
    <dbReference type="NCBI Taxonomy" id="614101"/>
    <lineage>
        <taxon>Eukaryota</taxon>
        <taxon>Metazoa</taxon>
        <taxon>Ecdysozoa</taxon>
        <taxon>Arthropoda</taxon>
        <taxon>Hexapoda</taxon>
        <taxon>Insecta</taxon>
        <taxon>Pterygota</taxon>
        <taxon>Neoptera</taxon>
        <taxon>Polyneoptera</taxon>
        <taxon>Phasmatodea</taxon>
        <taxon>Verophasmatodea</taxon>
        <taxon>Anareolatae</taxon>
        <taxon>Phasmatidae</taxon>
        <taxon>Eurycanthinae</taxon>
        <taxon>Dryococelus</taxon>
    </lineage>
</organism>
<name>A0ABQ9I497_9NEOP</name>
<protein>
    <submittedName>
        <fullName evidence="1">Uncharacterized protein</fullName>
    </submittedName>
</protein>
<dbReference type="EMBL" id="JARBHB010000003">
    <property type="protein sequence ID" value="KAJ8891186.1"/>
    <property type="molecule type" value="Genomic_DNA"/>
</dbReference>